<dbReference type="OrthoDB" id="5896178at2759"/>
<evidence type="ECO:0000313" key="1">
    <source>
        <dbReference type="EMBL" id="CAD2174822.1"/>
    </source>
</evidence>
<evidence type="ECO:0000313" key="2">
    <source>
        <dbReference type="Proteomes" id="UP000580250"/>
    </source>
</evidence>
<dbReference type="EMBL" id="CAJEWN010000243">
    <property type="protein sequence ID" value="CAD2174822.1"/>
    <property type="molecule type" value="Genomic_DNA"/>
</dbReference>
<organism evidence="1 2">
    <name type="scientific">Meloidogyne enterolobii</name>
    <name type="common">Root-knot nematode worm</name>
    <name type="synonym">Meloidogyne mayaguensis</name>
    <dbReference type="NCBI Taxonomy" id="390850"/>
    <lineage>
        <taxon>Eukaryota</taxon>
        <taxon>Metazoa</taxon>
        <taxon>Ecdysozoa</taxon>
        <taxon>Nematoda</taxon>
        <taxon>Chromadorea</taxon>
        <taxon>Rhabditida</taxon>
        <taxon>Tylenchina</taxon>
        <taxon>Tylenchomorpha</taxon>
        <taxon>Tylenchoidea</taxon>
        <taxon>Meloidogynidae</taxon>
        <taxon>Meloidogyninae</taxon>
        <taxon>Meloidogyne</taxon>
    </lineage>
</organism>
<dbReference type="Proteomes" id="UP000580250">
    <property type="component" value="Unassembled WGS sequence"/>
</dbReference>
<accession>A0A6V7VJ16</accession>
<protein>
    <submittedName>
        <fullName evidence="1">Uncharacterized protein</fullName>
    </submittedName>
</protein>
<proteinExistence type="predicted"/>
<name>A0A6V7VJ16_MELEN</name>
<gene>
    <name evidence="1" type="ORF">MENT_LOCUS26516</name>
</gene>
<sequence>MSQPNSPSSAKSEQNEIEIVMEKSNENPQIITLGDGIINEKLGGKKNFVKKSEPKISARSKPLWKLVRMKYIPRLEFRLCRTCSNVLFHSTSRIVEKPDGGVKIMFELCDQCVQLNMHVKDILCEWPNPANGPLPPNTTSSSTSSNFGVSELLCPAINNGVPNYEQDPWPLYQGIDYKFVNI</sequence>
<reference evidence="1 2" key="1">
    <citation type="submission" date="2020-08" db="EMBL/GenBank/DDBJ databases">
        <authorList>
            <person name="Koutsovoulos G."/>
            <person name="Danchin GJ E."/>
        </authorList>
    </citation>
    <scope>NUCLEOTIDE SEQUENCE [LARGE SCALE GENOMIC DNA]</scope>
</reference>
<dbReference type="AlphaFoldDB" id="A0A6V7VJ16"/>
<comment type="caution">
    <text evidence="1">The sequence shown here is derived from an EMBL/GenBank/DDBJ whole genome shotgun (WGS) entry which is preliminary data.</text>
</comment>